<keyword evidence="5" id="KW-1185">Reference proteome</keyword>
<protein>
    <recommendedName>
        <fullName evidence="3">NmrA-like domain-containing protein</fullName>
    </recommendedName>
</protein>
<dbReference type="InterPro" id="IPR051609">
    <property type="entry name" value="NmrA/Isoflavone_reductase-like"/>
</dbReference>
<dbReference type="InterPro" id="IPR008030">
    <property type="entry name" value="NmrA-like"/>
</dbReference>
<dbReference type="RefSeq" id="XP_016228921.1">
    <property type="nucleotide sequence ID" value="XM_016365272.1"/>
</dbReference>
<dbReference type="CDD" id="cd05259">
    <property type="entry name" value="PCBER_SDR_a"/>
    <property type="match status" value="1"/>
</dbReference>
<reference evidence="4 5" key="1">
    <citation type="submission" date="2015-01" db="EMBL/GenBank/DDBJ databases">
        <title>The Genome Sequence of Exophiala mesophila CBS40295.</title>
        <authorList>
            <consortium name="The Broad Institute Genomics Platform"/>
            <person name="Cuomo C."/>
            <person name="de Hoog S."/>
            <person name="Gorbushina A."/>
            <person name="Stielow B."/>
            <person name="Teixiera M."/>
            <person name="Abouelleil A."/>
            <person name="Chapman S.B."/>
            <person name="Priest M."/>
            <person name="Young S.K."/>
            <person name="Wortman J."/>
            <person name="Nusbaum C."/>
            <person name="Birren B."/>
        </authorList>
    </citation>
    <scope>NUCLEOTIDE SEQUENCE [LARGE SCALE GENOMIC DNA]</scope>
    <source>
        <strain evidence="4 5">CBS 40295</strain>
    </source>
</reference>
<dbReference type="PANTHER" id="PTHR47706">
    <property type="entry name" value="NMRA-LIKE FAMILY PROTEIN"/>
    <property type="match status" value="1"/>
</dbReference>
<dbReference type="AlphaFoldDB" id="A0A0D1ZRW8"/>
<dbReference type="GO" id="GO:0016491">
    <property type="term" value="F:oxidoreductase activity"/>
    <property type="evidence" value="ECO:0007669"/>
    <property type="project" value="UniProtKB-KW"/>
</dbReference>
<dbReference type="HOGENOM" id="CLU_044876_3_3_1"/>
<dbReference type="STRING" id="212818.A0A0D1ZRW8"/>
<feature type="domain" description="NmrA-like" evidence="3">
    <location>
        <begin position="5"/>
        <end position="218"/>
    </location>
</feature>
<dbReference type="VEuPathDB" id="FungiDB:PV10_01109"/>
<dbReference type="Pfam" id="PF05368">
    <property type="entry name" value="NmrA"/>
    <property type="match status" value="1"/>
</dbReference>
<keyword evidence="1" id="KW-0521">NADP</keyword>
<dbReference type="OrthoDB" id="9974981at2759"/>
<gene>
    <name evidence="4" type="ORF">PV10_01109</name>
</gene>
<evidence type="ECO:0000313" key="4">
    <source>
        <dbReference type="EMBL" id="KIV97347.1"/>
    </source>
</evidence>
<organism evidence="4 5">
    <name type="scientific">Exophiala mesophila</name>
    <name type="common">Black yeast-like fungus</name>
    <dbReference type="NCBI Taxonomy" id="212818"/>
    <lineage>
        <taxon>Eukaryota</taxon>
        <taxon>Fungi</taxon>
        <taxon>Dikarya</taxon>
        <taxon>Ascomycota</taxon>
        <taxon>Pezizomycotina</taxon>
        <taxon>Eurotiomycetes</taxon>
        <taxon>Chaetothyriomycetidae</taxon>
        <taxon>Chaetothyriales</taxon>
        <taxon>Herpotrichiellaceae</taxon>
        <taxon>Exophiala</taxon>
    </lineage>
</organism>
<dbReference type="PANTHER" id="PTHR47706:SF1">
    <property type="entry name" value="CIPA-LIKE, PUTATIVE (AFU_ORTHOLOGUE AFUA_1G12460)-RELATED"/>
    <property type="match status" value="1"/>
</dbReference>
<dbReference type="InterPro" id="IPR045312">
    <property type="entry name" value="PCBER-like"/>
</dbReference>
<keyword evidence="2" id="KW-0560">Oxidoreductase</keyword>
<dbReference type="SUPFAM" id="SSF51735">
    <property type="entry name" value="NAD(P)-binding Rossmann-fold domains"/>
    <property type="match status" value="1"/>
</dbReference>
<dbReference type="OMA" id="NRHVYIH"/>
<evidence type="ECO:0000313" key="5">
    <source>
        <dbReference type="Proteomes" id="UP000054302"/>
    </source>
</evidence>
<evidence type="ECO:0000256" key="2">
    <source>
        <dbReference type="ARBA" id="ARBA00023002"/>
    </source>
</evidence>
<dbReference type="GeneID" id="27318954"/>
<dbReference type="Gene3D" id="3.40.50.720">
    <property type="entry name" value="NAD(P)-binding Rossmann-like Domain"/>
    <property type="match status" value="1"/>
</dbReference>
<dbReference type="Gene3D" id="3.90.25.10">
    <property type="entry name" value="UDP-galactose 4-epimerase, domain 1"/>
    <property type="match status" value="1"/>
</dbReference>
<name>A0A0D1ZRW8_EXOME</name>
<evidence type="ECO:0000256" key="1">
    <source>
        <dbReference type="ARBA" id="ARBA00022857"/>
    </source>
</evidence>
<evidence type="ECO:0000259" key="3">
    <source>
        <dbReference type="Pfam" id="PF05368"/>
    </source>
</evidence>
<dbReference type="InterPro" id="IPR036291">
    <property type="entry name" value="NAD(P)-bd_dom_sf"/>
</dbReference>
<sequence>MLPTKVALAGATGNLGIVVLEAVLSADLPLTVLTRIGGNSAKLAKYRNLEIKEVDFSDIDSMRQALDGITVVVSCLATLAIGSQNALIDASSAAGVRRFIPAEFGMDSLNQLCRELPVCQPKAATQKYLEEKSQKNPTFTWTGIANGLFLDWGLREDFILNLSKHNATLFNGGDVPFSATNLEDVATAVLGVIKNQEQTANRLIYIQSTVTTQNQLLRYAKDIDGQEWSCNYRDTRDIMQESLHKLANGEEQAAMDGFCVVAMFDPCYGGDFSGHLDNALVGLGSLDEAGVRAVVAGILSEA</sequence>
<dbReference type="Proteomes" id="UP000054302">
    <property type="component" value="Unassembled WGS sequence"/>
</dbReference>
<dbReference type="EMBL" id="KN847520">
    <property type="protein sequence ID" value="KIV97347.1"/>
    <property type="molecule type" value="Genomic_DNA"/>
</dbReference>
<proteinExistence type="predicted"/>
<accession>A0A0D1ZRW8</accession>